<dbReference type="PROSITE" id="PS00237">
    <property type="entry name" value="G_PROTEIN_RECEP_F1_1"/>
    <property type="match status" value="1"/>
</dbReference>
<dbReference type="InterPro" id="IPR017452">
    <property type="entry name" value="GPCR_Rhodpsn_7TM"/>
</dbReference>
<keyword evidence="4 8" id="KW-0297">G-protein coupled receptor</keyword>
<keyword evidence="6 8" id="KW-0675">Receptor</keyword>
<evidence type="ECO:0000256" key="8">
    <source>
        <dbReference type="RuleBase" id="RU000688"/>
    </source>
</evidence>
<evidence type="ECO:0000313" key="11">
    <source>
        <dbReference type="EMBL" id="KAH3707886.1"/>
    </source>
</evidence>
<evidence type="ECO:0000256" key="9">
    <source>
        <dbReference type="SAM" id="Phobius"/>
    </source>
</evidence>
<keyword evidence="2 8" id="KW-0812">Transmembrane</keyword>
<evidence type="ECO:0000256" key="7">
    <source>
        <dbReference type="ARBA" id="ARBA00023224"/>
    </source>
</evidence>
<keyword evidence="7 8" id="KW-0807">Transducer</keyword>
<evidence type="ECO:0000259" key="10">
    <source>
        <dbReference type="PROSITE" id="PS50262"/>
    </source>
</evidence>
<dbReference type="Pfam" id="PF00001">
    <property type="entry name" value="7tm_1"/>
    <property type="match status" value="1"/>
</dbReference>
<dbReference type="PANTHER" id="PTHR24238:SF47">
    <property type="entry name" value="ECDYSTEROIDS_DOPAMINE RECEPTOR-RELATED"/>
    <property type="match status" value="1"/>
</dbReference>
<feature type="transmembrane region" description="Helical" evidence="9">
    <location>
        <begin position="328"/>
        <end position="347"/>
    </location>
</feature>
<sequence length="412" mass="46535">MASEADLLMELNSNFKSAVLPVTIFIGFEVAVGFVGNLLVLYVFLFRYHTCNFRYFVLCLALIDFISTLTTMPGEIFAQQNWYAYPFPVLCKVISFFNVYTVTGEAVCLYIIAVDRYLKICMPLGWQIRPRQALVLCGCIHIVAVVMAIPVSFLWGVNSHTETYKNMSVNSTVCSGAPYGYVHTVEVIVWFCNLIVFSMYIDVAKKLILGGSRFRRRTGSHRADFSTAQCSSTENALSSDNTRSEDGCCSTSDKLTKTELDIKIDVEQSSNLSTKCNGLSSDVVIKVEDVRKVKTNKKNPGQVNSNSSTLITTAIVHQKEHHVEQKTLIMLILTIIFIITVVLYLFLLKTISSSYHILQKMDNHAKAAYFFFFRLMFINHVINPIIYGCLDQQFKAVLLDVKHSILRACKRK</sequence>
<protein>
    <recommendedName>
        <fullName evidence="10">G-protein coupled receptors family 1 profile domain-containing protein</fullName>
    </recommendedName>
</protein>
<keyword evidence="5 9" id="KW-0472">Membrane</keyword>
<dbReference type="GO" id="GO:0004930">
    <property type="term" value="F:G protein-coupled receptor activity"/>
    <property type="evidence" value="ECO:0007669"/>
    <property type="project" value="UniProtKB-KW"/>
</dbReference>
<evidence type="ECO:0000256" key="6">
    <source>
        <dbReference type="ARBA" id="ARBA00023170"/>
    </source>
</evidence>
<feature type="transmembrane region" description="Helical" evidence="9">
    <location>
        <begin position="93"/>
        <end position="112"/>
    </location>
</feature>
<feature type="transmembrane region" description="Helical" evidence="9">
    <location>
        <begin position="367"/>
        <end position="390"/>
    </location>
</feature>
<evidence type="ECO:0000313" key="12">
    <source>
        <dbReference type="Proteomes" id="UP000828390"/>
    </source>
</evidence>
<name>A0A9D3YZD4_DREPO</name>
<comment type="subcellular location">
    <subcellularLocation>
        <location evidence="1">Membrane</location>
        <topology evidence="1">Multi-pass membrane protein</topology>
    </subcellularLocation>
</comment>
<dbReference type="Proteomes" id="UP000828390">
    <property type="component" value="Unassembled WGS sequence"/>
</dbReference>
<comment type="caution">
    <text evidence="11">The sequence shown here is derived from an EMBL/GenBank/DDBJ whole genome shotgun (WGS) entry which is preliminary data.</text>
</comment>
<feature type="transmembrane region" description="Helical" evidence="9">
    <location>
        <begin position="133"/>
        <end position="157"/>
    </location>
</feature>
<keyword evidence="12" id="KW-1185">Reference proteome</keyword>
<feature type="transmembrane region" description="Helical" evidence="9">
    <location>
        <begin position="53"/>
        <end position="73"/>
    </location>
</feature>
<dbReference type="EMBL" id="JAIWYP010000014">
    <property type="protein sequence ID" value="KAH3707886.1"/>
    <property type="molecule type" value="Genomic_DNA"/>
</dbReference>
<proteinExistence type="inferred from homology"/>
<dbReference type="SUPFAM" id="SSF81321">
    <property type="entry name" value="Family A G protein-coupled receptor-like"/>
    <property type="match status" value="1"/>
</dbReference>
<evidence type="ECO:0000256" key="4">
    <source>
        <dbReference type="ARBA" id="ARBA00023040"/>
    </source>
</evidence>
<dbReference type="InterPro" id="IPR000276">
    <property type="entry name" value="GPCR_Rhodpsn"/>
</dbReference>
<dbReference type="PANTHER" id="PTHR24238">
    <property type="entry name" value="G-PROTEIN COUPLED RECEPTOR"/>
    <property type="match status" value="1"/>
</dbReference>
<dbReference type="Gene3D" id="1.20.1070.10">
    <property type="entry name" value="Rhodopsin 7-helix transmembrane proteins"/>
    <property type="match status" value="1"/>
</dbReference>
<evidence type="ECO:0000256" key="5">
    <source>
        <dbReference type="ARBA" id="ARBA00023136"/>
    </source>
</evidence>
<dbReference type="CDD" id="cd00637">
    <property type="entry name" value="7tm_classA_rhodopsin-like"/>
    <property type="match status" value="1"/>
</dbReference>
<comment type="similarity">
    <text evidence="8">Belongs to the G-protein coupled receptor 1 family.</text>
</comment>
<accession>A0A9D3YZD4</accession>
<keyword evidence="3 9" id="KW-1133">Transmembrane helix</keyword>
<feature type="transmembrane region" description="Helical" evidence="9">
    <location>
        <begin position="187"/>
        <end position="208"/>
    </location>
</feature>
<evidence type="ECO:0000256" key="1">
    <source>
        <dbReference type="ARBA" id="ARBA00004141"/>
    </source>
</evidence>
<gene>
    <name evidence="11" type="ORF">DPMN_067305</name>
</gene>
<organism evidence="11 12">
    <name type="scientific">Dreissena polymorpha</name>
    <name type="common">Zebra mussel</name>
    <name type="synonym">Mytilus polymorpha</name>
    <dbReference type="NCBI Taxonomy" id="45954"/>
    <lineage>
        <taxon>Eukaryota</taxon>
        <taxon>Metazoa</taxon>
        <taxon>Spiralia</taxon>
        <taxon>Lophotrochozoa</taxon>
        <taxon>Mollusca</taxon>
        <taxon>Bivalvia</taxon>
        <taxon>Autobranchia</taxon>
        <taxon>Heteroconchia</taxon>
        <taxon>Euheterodonta</taxon>
        <taxon>Imparidentia</taxon>
        <taxon>Neoheterodontei</taxon>
        <taxon>Myida</taxon>
        <taxon>Dreissenoidea</taxon>
        <taxon>Dreissenidae</taxon>
        <taxon>Dreissena</taxon>
    </lineage>
</organism>
<reference evidence="11" key="2">
    <citation type="submission" date="2020-11" db="EMBL/GenBank/DDBJ databases">
        <authorList>
            <person name="McCartney M.A."/>
            <person name="Auch B."/>
            <person name="Kono T."/>
            <person name="Mallez S."/>
            <person name="Becker A."/>
            <person name="Gohl D.M."/>
            <person name="Silverstein K.A.T."/>
            <person name="Koren S."/>
            <person name="Bechman K.B."/>
            <person name="Herman A."/>
            <person name="Abrahante J.E."/>
            <person name="Garbe J."/>
        </authorList>
    </citation>
    <scope>NUCLEOTIDE SEQUENCE</scope>
    <source>
        <strain evidence="11">Duluth1</strain>
        <tissue evidence="11">Whole animal</tissue>
    </source>
</reference>
<dbReference type="PROSITE" id="PS50262">
    <property type="entry name" value="G_PROTEIN_RECEP_F1_2"/>
    <property type="match status" value="1"/>
</dbReference>
<evidence type="ECO:0000256" key="3">
    <source>
        <dbReference type="ARBA" id="ARBA00022989"/>
    </source>
</evidence>
<feature type="domain" description="G-protein coupled receptors family 1 profile" evidence="10">
    <location>
        <begin position="36"/>
        <end position="387"/>
    </location>
</feature>
<dbReference type="PRINTS" id="PR00237">
    <property type="entry name" value="GPCRRHODOPSN"/>
</dbReference>
<dbReference type="AlphaFoldDB" id="A0A9D3YZD4"/>
<feature type="transmembrane region" description="Helical" evidence="9">
    <location>
        <begin position="20"/>
        <end position="46"/>
    </location>
</feature>
<evidence type="ECO:0000256" key="2">
    <source>
        <dbReference type="ARBA" id="ARBA00022692"/>
    </source>
</evidence>
<dbReference type="GO" id="GO:0016020">
    <property type="term" value="C:membrane"/>
    <property type="evidence" value="ECO:0007669"/>
    <property type="project" value="UniProtKB-SubCell"/>
</dbReference>
<reference evidence="11" key="1">
    <citation type="journal article" date="2019" name="bioRxiv">
        <title>The Genome of the Zebra Mussel, Dreissena polymorpha: A Resource for Invasive Species Research.</title>
        <authorList>
            <person name="McCartney M.A."/>
            <person name="Auch B."/>
            <person name="Kono T."/>
            <person name="Mallez S."/>
            <person name="Zhang Y."/>
            <person name="Obille A."/>
            <person name="Becker A."/>
            <person name="Abrahante J.E."/>
            <person name="Garbe J."/>
            <person name="Badalamenti J.P."/>
            <person name="Herman A."/>
            <person name="Mangelson H."/>
            <person name="Liachko I."/>
            <person name="Sullivan S."/>
            <person name="Sone E.D."/>
            <person name="Koren S."/>
            <person name="Silverstein K.A.T."/>
            <person name="Beckman K.B."/>
            <person name="Gohl D.M."/>
        </authorList>
    </citation>
    <scope>NUCLEOTIDE SEQUENCE</scope>
    <source>
        <strain evidence="11">Duluth1</strain>
        <tissue evidence="11">Whole animal</tissue>
    </source>
</reference>